<dbReference type="NCBIfam" id="NF033223">
    <property type="entry name" value="YHYH_alt"/>
    <property type="match status" value="1"/>
</dbReference>
<evidence type="ECO:0000256" key="1">
    <source>
        <dbReference type="SAM" id="SignalP"/>
    </source>
</evidence>
<sequence>MVMKRATIIVGLIGILVPAISSAHPGRTDSAGCHTCRTNCASWGLSTGEYHCHNAKAAPQPVEPVKSTYGANGTGYTTPAPEYKVNTANVGQKYAEPVSAVNTVNAEQKIKDRIAQEKAAYYKNPHWFRENLISRLEKEFGKSNSIGKYVYTVLADIK</sequence>
<dbReference type="AlphaFoldDB" id="A0A0G1D4M6"/>
<accession>A0A0G1D4M6</accession>
<dbReference type="EMBL" id="LCFK01000041">
    <property type="protein sequence ID" value="KKS92622.1"/>
    <property type="molecule type" value="Genomic_DNA"/>
</dbReference>
<keyword evidence="1" id="KW-0732">Signal</keyword>
<proteinExistence type="predicted"/>
<comment type="caution">
    <text evidence="2">The sequence shown here is derived from an EMBL/GenBank/DDBJ whole genome shotgun (WGS) entry which is preliminary data.</text>
</comment>
<keyword evidence="2" id="KW-0689">Ribosomal protein</keyword>
<evidence type="ECO:0000313" key="2">
    <source>
        <dbReference type="EMBL" id="KKS92622.1"/>
    </source>
</evidence>
<feature type="chain" id="PRO_5002536488" evidence="1">
    <location>
        <begin position="24"/>
        <end position="158"/>
    </location>
</feature>
<organism evidence="2 3">
    <name type="scientific">Candidatus Collierbacteria bacterium GW2011_GWC2_43_12</name>
    <dbReference type="NCBI Taxonomy" id="1618390"/>
    <lineage>
        <taxon>Bacteria</taxon>
        <taxon>Candidatus Collieribacteriota</taxon>
    </lineage>
</organism>
<reference evidence="2 3" key="1">
    <citation type="journal article" date="2015" name="Nature">
        <title>rRNA introns, odd ribosomes, and small enigmatic genomes across a large radiation of phyla.</title>
        <authorList>
            <person name="Brown C.T."/>
            <person name="Hug L.A."/>
            <person name="Thomas B.C."/>
            <person name="Sharon I."/>
            <person name="Castelle C.J."/>
            <person name="Singh A."/>
            <person name="Wilkins M.J."/>
            <person name="Williams K.H."/>
            <person name="Banfield J.F."/>
        </authorList>
    </citation>
    <scope>NUCLEOTIDE SEQUENCE [LARGE SCALE GENOMIC DNA]</scope>
</reference>
<dbReference type="Proteomes" id="UP000033980">
    <property type="component" value="Unassembled WGS sequence"/>
</dbReference>
<keyword evidence="2" id="KW-0687">Ribonucleoprotein</keyword>
<feature type="signal peptide" evidence="1">
    <location>
        <begin position="1"/>
        <end position="23"/>
    </location>
</feature>
<evidence type="ECO:0000313" key="3">
    <source>
        <dbReference type="Proteomes" id="UP000033980"/>
    </source>
</evidence>
<dbReference type="GO" id="GO:0005840">
    <property type="term" value="C:ribosome"/>
    <property type="evidence" value="ECO:0007669"/>
    <property type="project" value="UniProtKB-KW"/>
</dbReference>
<protein>
    <submittedName>
        <fullName evidence="2">50S ribosomal protein L5</fullName>
    </submittedName>
</protein>
<dbReference type="InterPro" id="IPR047773">
    <property type="entry name" value="YHYH_dom_bact"/>
</dbReference>
<name>A0A0G1D4M6_9BACT</name>
<gene>
    <name evidence="2" type="ORF">UV68_C0041G0009</name>
</gene>